<comment type="caution">
    <text evidence="2">The sequence shown here is derived from an EMBL/GenBank/DDBJ whole genome shotgun (WGS) entry which is preliminary data.</text>
</comment>
<protein>
    <submittedName>
        <fullName evidence="2">Uncharacterized protein</fullName>
    </submittedName>
</protein>
<dbReference type="Proteomes" id="UP000314294">
    <property type="component" value="Unassembled WGS sequence"/>
</dbReference>
<keyword evidence="3" id="KW-1185">Reference proteome</keyword>
<organism evidence="2 3">
    <name type="scientific">Liparis tanakae</name>
    <name type="common">Tanaka's snailfish</name>
    <dbReference type="NCBI Taxonomy" id="230148"/>
    <lineage>
        <taxon>Eukaryota</taxon>
        <taxon>Metazoa</taxon>
        <taxon>Chordata</taxon>
        <taxon>Craniata</taxon>
        <taxon>Vertebrata</taxon>
        <taxon>Euteleostomi</taxon>
        <taxon>Actinopterygii</taxon>
        <taxon>Neopterygii</taxon>
        <taxon>Teleostei</taxon>
        <taxon>Neoteleostei</taxon>
        <taxon>Acanthomorphata</taxon>
        <taxon>Eupercaria</taxon>
        <taxon>Perciformes</taxon>
        <taxon>Cottioidei</taxon>
        <taxon>Cottales</taxon>
        <taxon>Liparidae</taxon>
        <taxon>Liparis</taxon>
    </lineage>
</organism>
<accession>A0A4Z2ECA9</accession>
<dbReference type="AlphaFoldDB" id="A0A4Z2ECA9"/>
<name>A0A4Z2ECA9_9TELE</name>
<evidence type="ECO:0000313" key="2">
    <source>
        <dbReference type="EMBL" id="TNN26398.1"/>
    </source>
</evidence>
<evidence type="ECO:0000256" key="1">
    <source>
        <dbReference type="SAM" id="MobiDB-lite"/>
    </source>
</evidence>
<feature type="compositionally biased region" description="Basic and acidic residues" evidence="1">
    <location>
        <begin position="45"/>
        <end position="60"/>
    </location>
</feature>
<reference evidence="2 3" key="1">
    <citation type="submission" date="2019-03" db="EMBL/GenBank/DDBJ databases">
        <title>First draft genome of Liparis tanakae, snailfish: a comprehensive survey of snailfish specific genes.</title>
        <authorList>
            <person name="Kim W."/>
            <person name="Song I."/>
            <person name="Jeong J.-H."/>
            <person name="Kim D."/>
            <person name="Kim S."/>
            <person name="Ryu S."/>
            <person name="Song J.Y."/>
            <person name="Lee S.K."/>
        </authorList>
    </citation>
    <scope>NUCLEOTIDE SEQUENCE [LARGE SCALE GENOMIC DNA]</scope>
    <source>
        <tissue evidence="2">Muscle</tissue>
    </source>
</reference>
<evidence type="ECO:0000313" key="3">
    <source>
        <dbReference type="Proteomes" id="UP000314294"/>
    </source>
</evidence>
<proteinExistence type="predicted"/>
<feature type="region of interest" description="Disordered" evidence="1">
    <location>
        <begin position="14"/>
        <end position="85"/>
    </location>
</feature>
<sequence>MTWKLHLINSLSRVATGKSSCAEEQDRTQGAKQKLRSGIVTKTGRYSDKAEGDEEARSKDNNPTGDKGKTGTMHGGEHRCTALDTNETRVAEGRCRSLNNQGVGLGNENRCQYSLK</sequence>
<feature type="compositionally biased region" description="Basic and acidic residues" evidence="1">
    <location>
        <begin position="75"/>
        <end position="85"/>
    </location>
</feature>
<gene>
    <name evidence="2" type="ORF">EYF80_063465</name>
</gene>
<dbReference type="EMBL" id="SRLO01010324">
    <property type="protein sequence ID" value="TNN26398.1"/>
    <property type="molecule type" value="Genomic_DNA"/>
</dbReference>